<keyword evidence="2" id="KW-1185">Reference proteome</keyword>
<reference evidence="1" key="1">
    <citation type="journal article" date="2014" name="Genome Announc.">
        <title>Draft Genome Sequences of Three Alkaliphilic Bacillus Strains, Bacillus wakoensis JCM 9140T, Bacillus akibai JCM 9157T, and Bacillus hemicellulosilyticus JCM 9152T.</title>
        <authorList>
            <person name="Yuki M."/>
            <person name="Oshima K."/>
            <person name="Suda W."/>
            <person name="Oshida Y."/>
            <person name="Kitamura K."/>
            <person name="Iida T."/>
            <person name="Hattori M."/>
            <person name="Ohkuma M."/>
        </authorList>
    </citation>
    <scope>NUCLEOTIDE SEQUENCE [LARGE SCALE GENOMIC DNA]</scope>
    <source>
        <strain evidence="1">JCM 9140</strain>
    </source>
</reference>
<dbReference type="AlphaFoldDB" id="W4Q5A5"/>
<dbReference type="Proteomes" id="UP000018890">
    <property type="component" value="Unassembled WGS sequence"/>
</dbReference>
<protein>
    <submittedName>
        <fullName evidence="1">TPR repeat protein</fullName>
    </submittedName>
</protein>
<accession>W4Q5A5</accession>
<organism evidence="1 2">
    <name type="scientific">Halalkalibacter wakoensis JCM 9140</name>
    <dbReference type="NCBI Taxonomy" id="1236970"/>
    <lineage>
        <taxon>Bacteria</taxon>
        <taxon>Bacillati</taxon>
        <taxon>Bacillota</taxon>
        <taxon>Bacilli</taxon>
        <taxon>Bacillales</taxon>
        <taxon>Bacillaceae</taxon>
        <taxon>Halalkalibacter</taxon>
    </lineage>
</organism>
<dbReference type="InterPro" id="IPR011990">
    <property type="entry name" value="TPR-like_helical_dom_sf"/>
</dbReference>
<dbReference type="EMBL" id="BAUT01000026">
    <property type="protein sequence ID" value="GAE26529.1"/>
    <property type="molecule type" value="Genomic_DNA"/>
</dbReference>
<dbReference type="OrthoDB" id="9794575at2"/>
<proteinExistence type="predicted"/>
<name>W4Q5A5_9BACI</name>
<sequence>MTNKFKQNIKLLIESGKIDEAKPLLEEYGKIEKNDLEFFSIASVIYLMEGNSEKAKKIIQEGLSRDSSNFDLLYNFAYLHHVNGDISLAFEYYTQAYNNATNDEEAENASVELAKLRSEVKNKKSYGETGSLS</sequence>
<gene>
    <name evidence="1" type="ORF">JCM9140_2608</name>
</gene>
<dbReference type="STRING" id="1236970.JCM9140_2608"/>
<evidence type="ECO:0000313" key="2">
    <source>
        <dbReference type="Proteomes" id="UP000018890"/>
    </source>
</evidence>
<comment type="caution">
    <text evidence="1">The sequence shown here is derived from an EMBL/GenBank/DDBJ whole genome shotgun (WGS) entry which is preliminary data.</text>
</comment>
<dbReference type="Gene3D" id="1.25.40.10">
    <property type="entry name" value="Tetratricopeptide repeat domain"/>
    <property type="match status" value="1"/>
</dbReference>
<evidence type="ECO:0000313" key="1">
    <source>
        <dbReference type="EMBL" id="GAE26529.1"/>
    </source>
</evidence>
<dbReference type="RefSeq" id="WP_156314859.1">
    <property type="nucleotide sequence ID" value="NZ_BAUT01000026.1"/>
</dbReference>
<dbReference type="SUPFAM" id="SSF48452">
    <property type="entry name" value="TPR-like"/>
    <property type="match status" value="1"/>
</dbReference>